<feature type="compositionally biased region" description="Low complexity" evidence="2">
    <location>
        <begin position="340"/>
        <end position="352"/>
    </location>
</feature>
<evidence type="ECO:0000256" key="2">
    <source>
        <dbReference type="SAM" id="MobiDB-lite"/>
    </source>
</evidence>
<keyword evidence="4" id="KW-1185">Reference proteome</keyword>
<feature type="compositionally biased region" description="Polar residues" evidence="2">
    <location>
        <begin position="398"/>
        <end position="412"/>
    </location>
</feature>
<feature type="region of interest" description="Disordered" evidence="2">
    <location>
        <begin position="657"/>
        <end position="691"/>
    </location>
</feature>
<feature type="compositionally biased region" description="Polar residues" evidence="2">
    <location>
        <begin position="663"/>
        <end position="672"/>
    </location>
</feature>
<organism evidence="3 4">
    <name type="scientific">Podospora australis</name>
    <dbReference type="NCBI Taxonomy" id="1536484"/>
    <lineage>
        <taxon>Eukaryota</taxon>
        <taxon>Fungi</taxon>
        <taxon>Dikarya</taxon>
        <taxon>Ascomycota</taxon>
        <taxon>Pezizomycotina</taxon>
        <taxon>Sordariomycetes</taxon>
        <taxon>Sordariomycetidae</taxon>
        <taxon>Sordariales</taxon>
        <taxon>Podosporaceae</taxon>
        <taxon>Podospora</taxon>
    </lineage>
</organism>
<dbReference type="PANTHER" id="PTHR38701">
    <property type="entry name" value="CHROMOSOME 8, WHOLE GENOME SHOTGUN SEQUENCE"/>
    <property type="match status" value="1"/>
</dbReference>
<accession>A0AAN7AG83</accession>
<feature type="compositionally biased region" description="Polar residues" evidence="2">
    <location>
        <begin position="189"/>
        <end position="198"/>
    </location>
</feature>
<feature type="compositionally biased region" description="Basic and acidic residues" evidence="2">
    <location>
        <begin position="815"/>
        <end position="827"/>
    </location>
</feature>
<reference evidence="3" key="2">
    <citation type="submission" date="2023-05" db="EMBL/GenBank/DDBJ databases">
        <authorList>
            <consortium name="Lawrence Berkeley National Laboratory"/>
            <person name="Steindorff A."/>
            <person name="Hensen N."/>
            <person name="Bonometti L."/>
            <person name="Westerberg I."/>
            <person name="Brannstrom I.O."/>
            <person name="Guillou S."/>
            <person name="Cros-Aarteil S."/>
            <person name="Calhoun S."/>
            <person name="Haridas S."/>
            <person name="Kuo A."/>
            <person name="Mondo S."/>
            <person name="Pangilinan J."/>
            <person name="Riley R."/>
            <person name="Labutti K."/>
            <person name="Andreopoulos B."/>
            <person name="Lipzen A."/>
            <person name="Chen C."/>
            <person name="Yanf M."/>
            <person name="Daum C."/>
            <person name="Ng V."/>
            <person name="Clum A."/>
            <person name="Ohm R."/>
            <person name="Martin F."/>
            <person name="Silar P."/>
            <person name="Natvig D."/>
            <person name="Lalanne C."/>
            <person name="Gautier V."/>
            <person name="Ament-Velasquez S.L."/>
            <person name="Kruys A."/>
            <person name="Hutchinson M.I."/>
            <person name="Powell A.J."/>
            <person name="Barry K."/>
            <person name="Miller A.N."/>
            <person name="Grigoriev I.V."/>
            <person name="Debuchy R."/>
            <person name="Gladieux P."/>
            <person name="Thoren M.H."/>
            <person name="Johannesson H."/>
        </authorList>
    </citation>
    <scope>NUCLEOTIDE SEQUENCE</scope>
    <source>
        <strain evidence="3">PSN309</strain>
    </source>
</reference>
<gene>
    <name evidence="3" type="ORF">QBC35DRAFT_384843</name>
</gene>
<feature type="compositionally biased region" description="Low complexity" evidence="2">
    <location>
        <begin position="52"/>
        <end position="79"/>
    </location>
</feature>
<feature type="region of interest" description="Disordered" evidence="2">
    <location>
        <begin position="1"/>
        <end position="356"/>
    </location>
</feature>
<feature type="coiled-coil region" evidence="1">
    <location>
        <begin position="571"/>
        <end position="605"/>
    </location>
</feature>
<feature type="compositionally biased region" description="Acidic residues" evidence="2">
    <location>
        <begin position="760"/>
        <end position="789"/>
    </location>
</feature>
<feature type="compositionally biased region" description="Acidic residues" evidence="2">
    <location>
        <begin position="804"/>
        <end position="814"/>
    </location>
</feature>
<evidence type="ECO:0000313" key="4">
    <source>
        <dbReference type="Proteomes" id="UP001302126"/>
    </source>
</evidence>
<dbReference type="Proteomes" id="UP001302126">
    <property type="component" value="Unassembled WGS sequence"/>
</dbReference>
<comment type="caution">
    <text evidence="3">The sequence shown here is derived from an EMBL/GenBank/DDBJ whole genome shotgun (WGS) entry which is preliminary data.</text>
</comment>
<dbReference type="PANTHER" id="PTHR38701:SF1">
    <property type="entry name" value="UP-REGULATED DURING SEPTATION PROTEIN 1 DOMAIN-CONTAINING PROTEIN"/>
    <property type="match status" value="1"/>
</dbReference>
<reference evidence="3" key="1">
    <citation type="journal article" date="2023" name="Mol. Phylogenet. Evol.">
        <title>Genome-scale phylogeny and comparative genomics of the fungal order Sordariales.</title>
        <authorList>
            <person name="Hensen N."/>
            <person name="Bonometti L."/>
            <person name="Westerberg I."/>
            <person name="Brannstrom I.O."/>
            <person name="Guillou S."/>
            <person name="Cros-Aarteil S."/>
            <person name="Calhoun S."/>
            <person name="Haridas S."/>
            <person name="Kuo A."/>
            <person name="Mondo S."/>
            <person name="Pangilinan J."/>
            <person name="Riley R."/>
            <person name="LaButti K."/>
            <person name="Andreopoulos B."/>
            <person name="Lipzen A."/>
            <person name="Chen C."/>
            <person name="Yan M."/>
            <person name="Daum C."/>
            <person name="Ng V."/>
            <person name="Clum A."/>
            <person name="Steindorff A."/>
            <person name="Ohm R.A."/>
            <person name="Martin F."/>
            <person name="Silar P."/>
            <person name="Natvig D.O."/>
            <person name="Lalanne C."/>
            <person name="Gautier V."/>
            <person name="Ament-Velasquez S.L."/>
            <person name="Kruys A."/>
            <person name="Hutchinson M.I."/>
            <person name="Powell A.J."/>
            <person name="Barry K."/>
            <person name="Miller A.N."/>
            <person name="Grigoriev I.V."/>
            <person name="Debuchy R."/>
            <person name="Gladieux P."/>
            <person name="Hiltunen Thoren M."/>
            <person name="Johannesson H."/>
        </authorList>
    </citation>
    <scope>NUCLEOTIDE SEQUENCE</scope>
    <source>
        <strain evidence="3">PSN309</strain>
    </source>
</reference>
<feature type="compositionally biased region" description="Polar residues" evidence="2">
    <location>
        <begin position="543"/>
        <end position="552"/>
    </location>
</feature>
<feature type="compositionally biased region" description="Low complexity" evidence="2">
    <location>
        <begin position="380"/>
        <end position="397"/>
    </location>
</feature>
<feature type="compositionally biased region" description="Basic and acidic residues" evidence="2">
    <location>
        <begin position="677"/>
        <end position="691"/>
    </location>
</feature>
<feature type="compositionally biased region" description="Low complexity" evidence="2">
    <location>
        <begin position="307"/>
        <end position="321"/>
    </location>
</feature>
<sequence length="835" mass="89462">MPQPTLPSSHPPPSDSDAGSKPRPTRKSEPPAKSPLLPAVKLRKKLSAGILTTSTSSTGARAARITTTASACPAAAATAISRNPLSKPSLKQREQNAPQSTTSKVMRPGSDSKGNPSSTARTTTARMPSYERPTVAGQTRQPQMPPVGRTVNTRSPLTPKVAGTRPPAPQHQNNPTLGTPLPRRPRPGSLQSTLTANGAGSRDTPELTSPVSAFLASNITPRSGSRQSRVESANSTPNGTPNPDRHNDTWDTKSGVGMSPPSRDDGPRRPVVTFSPASDVSGVGRSDLDSKFFYAADAQRQPPPLQQLPSQPEPQQSQQSRGATFFYASGGPITERQVTSPGPVSPSLSSASLHHHAHDSLMSKFVYANGAPELQPAPKVGPSSSGSGSGSVVSTSSRIPTSKNTLRPTSPSKPEPQFATITPTTKSAHNTPLVSPRSPVSASHARKPITRAKTSTIESRPVSMTGEPKPARPKSLTIAEPPLVAKLISAHGSPGPSSEATSPMNPTYPIASPFLPSNPAMGGFASLIQAAEDFAEAEDSKPESLNSPTKSTSQEKDLTDLVATARRERKVQDLQITNASLEAINRTLERQLRKQTAELRRYKRLSRMSLASVGSRVVSGSTADGGGLARADVALDDMSEEQIGDEDAGLEDLEEMNDEDEYNSGSDHSGSLSPDAEAQHAARQKRDERRLEVDLSKHQQLLVDSQKMNQSIKRCLGWTEELIKEGKRALAYKVNMNEVELPGRVLTAEEIELRNRQQQEDAEESNLSDVDDFQDNVRDDDEYTDDLDLRDDSLYGDNPRLDDDLADMASDDDQEHWGKDPHDRDSGIELPADGG</sequence>
<feature type="compositionally biased region" description="Pro residues" evidence="2">
    <location>
        <begin position="1"/>
        <end position="14"/>
    </location>
</feature>
<keyword evidence="1" id="KW-0175">Coiled coil</keyword>
<proteinExistence type="predicted"/>
<name>A0AAN7AG83_9PEZI</name>
<protein>
    <submittedName>
        <fullName evidence="3">Uncharacterized protein</fullName>
    </submittedName>
</protein>
<feature type="region of interest" description="Disordered" evidence="2">
    <location>
        <begin position="372"/>
        <end position="476"/>
    </location>
</feature>
<feature type="region of interest" description="Disordered" evidence="2">
    <location>
        <begin position="755"/>
        <end position="835"/>
    </location>
</feature>
<feature type="compositionally biased region" description="Polar residues" evidence="2">
    <location>
        <begin position="206"/>
        <end position="241"/>
    </location>
</feature>
<dbReference type="EMBL" id="MU864402">
    <property type="protein sequence ID" value="KAK4187461.1"/>
    <property type="molecule type" value="Genomic_DNA"/>
</dbReference>
<feature type="compositionally biased region" description="Polar residues" evidence="2">
    <location>
        <begin position="112"/>
        <end position="126"/>
    </location>
</feature>
<evidence type="ECO:0000256" key="1">
    <source>
        <dbReference type="SAM" id="Coils"/>
    </source>
</evidence>
<feature type="compositionally biased region" description="Polar residues" evidence="2">
    <location>
        <begin position="419"/>
        <end position="441"/>
    </location>
</feature>
<dbReference type="AlphaFoldDB" id="A0AAN7AG83"/>
<feature type="compositionally biased region" description="Polar residues" evidence="2">
    <location>
        <begin position="95"/>
        <end position="104"/>
    </location>
</feature>
<feature type="region of interest" description="Disordered" evidence="2">
    <location>
        <begin position="533"/>
        <end position="557"/>
    </location>
</feature>
<evidence type="ECO:0000313" key="3">
    <source>
        <dbReference type="EMBL" id="KAK4187461.1"/>
    </source>
</evidence>